<feature type="domain" description="WW" evidence="8">
    <location>
        <begin position="167"/>
        <end position="200"/>
    </location>
</feature>
<dbReference type="SUPFAM" id="SSF50044">
    <property type="entry name" value="SH3-domain"/>
    <property type="match status" value="1"/>
</dbReference>
<dbReference type="PANTHER" id="PTHR23113">
    <property type="entry name" value="GUANINE NUCLEOTIDE EXCHANGE FACTOR"/>
    <property type="match status" value="1"/>
</dbReference>
<dbReference type="GO" id="GO:0005886">
    <property type="term" value="C:plasma membrane"/>
    <property type="evidence" value="ECO:0007669"/>
    <property type="project" value="TreeGrafter"/>
</dbReference>
<evidence type="ECO:0000256" key="1">
    <source>
        <dbReference type="ARBA" id="ARBA00022443"/>
    </source>
</evidence>
<dbReference type="CDD" id="cd00155">
    <property type="entry name" value="RasGEF"/>
    <property type="match status" value="1"/>
</dbReference>
<evidence type="ECO:0000256" key="2">
    <source>
        <dbReference type="ARBA" id="ARBA00022658"/>
    </source>
</evidence>
<dbReference type="PRINTS" id="PR00452">
    <property type="entry name" value="SH3DOMAIN"/>
</dbReference>
<dbReference type="PANTHER" id="PTHR23113:SF368">
    <property type="entry name" value="CELL DIVISION CONTROL PROTEIN 25"/>
    <property type="match status" value="1"/>
</dbReference>
<dbReference type="SMART" id="SM00229">
    <property type="entry name" value="RasGEFN"/>
    <property type="match status" value="1"/>
</dbReference>
<dbReference type="CDD" id="cd11883">
    <property type="entry name" value="SH3_Sdc25"/>
    <property type="match status" value="1"/>
</dbReference>
<dbReference type="InterPro" id="IPR001895">
    <property type="entry name" value="RASGEF_cat_dom"/>
</dbReference>
<feature type="compositionally biased region" description="Low complexity" evidence="5">
    <location>
        <begin position="781"/>
        <end position="792"/>
    </location>
</feature>
<dbReference type="Proteomes" id="UP000237144">
    <property type="component" value="Unassembled WGS sequence"/>
</dbReference>
<protein>
    <submittedName>
        <fullName evidence="10">Uncharacterized protein</fullName>
    </submittedName>
</protein>
<dbReference type="InterPro" id="IPR008937">
    <property type="entry name" value="Ras-like_GEF"/>
</dbReference>
<dbReference type="Pfam" id="PF00018">
    <property type="entry name" value="SH3_1"/>
    <property type="match status" value="1"/>
</dbReference>
<feature type="compositionally biased region" description="Polar residues" evidence="5">
    <location>
        <begin position="702"/>
        <end position="714"/>
    </location>
</feature>
<feature type="compositionally biased region" description="Basic and acidic residues" evidence="5">
    <location>
        <begin position="203"/>
        <end position="218"/>
    </location>
</feature>
<dbReference type="InterPro" id="IPR001452">
    <property type="entry name" value="SH3_domain"/>
</dbReference>
<feature type="compositionally biased region" description="Low complexity" evidence="5">
    <location>
        <begin position="812"/>
        <end position="832"/>
    </location>
</feature>
<sequence>MADAMSRSAVFVRALYSYNGADSTSLSFRQGDVIEVLSTLESGWWDGVILQMGVRGWFPSNYVEYVSEAEALWTTRPLDPRHLRAASHASGFSGSDDNDYNSMLAQLISTGSTAEEAPIHDLVPERNDDSTSFSLGGDIFSEIAAAAQANYATERTQSVSSALGATEDAGNDWEAHTTPAGNHFWFNRETGETSQSRPGQLGSRDRAHAYHTVHESSPKEAANVAPVLPPTSSNRRMSASDDSDDSDLDTAFAKPRRRARNGSGSGITRDFARRFDVVTPRPPPSVDPAEEESTPLLADLEDAAISTLTRLTEIAGKGSPEPCNSEAVLELGERAVARVRDALQASSALDHGLLEDLEAEDRDRAGLPAAAVAQLRPAYRQVISALSKLSFGLRALRSLPETSAPDNSRFDDARDDESPSDEGRRARRQAAHAEQAQPVLEVEARSLRDIVLSSQAVSERLSLFFQHLRGALVADRSRRGLPPLPIAMLRAPYSLEVRLRATPRSIPAPWSAANRPAALSPAQGLQSLADRIATVAQNLRAVQRERLPLSAVAHERLLHLRSLISELLAVTGHIDATVASASLAPPAVGSDEIEQPGRSELLKLRHAAAGLRDFMPSVLLAVQSASERDANRSDGDAPGTEAARSDLSLTELVEHALEDVKSLSSTVPALSRLLQAPASLAVPLDSDTPDRPQSLAAPSLDGSVNTPTSSSTAAETHRSRDDASFDRTMATSVRNSVDSDFFFSGATTNELHQALPQVESDGQVAPEKASPLQTSRDPLVGGTASSASSGSGIEVLRSVPAVPHGWDDTRRGSTATWSTTSSRSYASPRSGSFPAGLDHRSSTRSSSKNIHKLLGEVPPEAIMREQPQAVPWYLERDWDDDDLSFTMDHTIRGGTLRGLVIAATSHEGRVDSSYLSAFLMTYRTFCTPGELLDELIERYVVAEPDGLDPDERKEWEARKQRPIRARVTNLLKAWVREYMDHEDLDPKLLGRIREFALSTMTEKGQSLQICKNVDEKLQRAARRPIGNLAPGALPPPLLPRSLKKIKLIDIEPLEVARQLTIMDSRLFQRITSQECLSKAWPKQFPSDAPNISAMIDMSNAVTRWVTVSILAQDDLKKRVNLIKHFVSIAERCLALNSFSILIHIVASLNSTPIHRLRRTWESVNQKTMVSLGMLNRVMKPDKNYKEYREILRKSAPPCVPFLGVYLTDWTFIGDGNPDVLREKPHQINFHKRQKASELILMIKLHQATTYNLQAVPPIATFLQDSLFPPGLDHANEDQRLYEMSLALEPRERDDEKIARLLSESGFL</sequence>
<evidence type="ECO:0000313" key="10">
    <source>
        <dbReference type="EMBL" id="POY75640.1"/>
    </source>
</evidence>
<dbReference type="CDD" id="cd06224">
    <property type="entry name" value="REM"/>
    <property type="match status" value="1"/>
</dbReference>
<comment type="caution">
    <text evidence="10">The sequence shown here is derived from an EMBL/GenBank/DDBJ whole genome shotgun (WGS) entry which is preliminary data.</text>
</comment>
<feature type="domain" description="Ras-GEF" evidence="7">
    <location>
        <begin position="1051"/>
        <end position="1290"/>
    </location>
</feature>
<reference evidence="10 11" key="1">
    <citation type="journal article" date="2018" name="Front. Microbiol.">
        <title>Prospects for Fungal Bioremediation of Acidic Radioactive Waste Sites: Characterization and Genome Sequence of Rhodotorula taiwanensis MD1149.</title>
        <authorList>
            <person name="Tkavc R."/>
            <person name="Matrosova V.Y."/>
            <person name="Grichenko O.E."/>
            <person name="Gostincar C."/>
            <person name="Volpe R.P."/>
            <person name="Klimenkova P."/>
            <person name="Gaidamakova E.K."/>
            <person name="Zhou C.E."/>
            <person name="Stewart B.J."/>
            <person name="Lyman M.G."/>
            <person name="Malfatti S.A."/>
            <person name="Rubinfeld B."/>
            <person name="Courtot M."/>
            <person name="Singh J."/>
            <person name="Dalgard C.L."/>
            <person name="Hamilton T."/>
            <person name="Frey K.G."/>
            <person name="Gunde-Cimerman N."/>
            <person name="Dugan L."/>
            <person name="Daly M.J."/>
        </authorList>
    </citation>
    <scope>NUCLEOTIDE SEQUENCE [LARGE SCALE GENOMIC DNA]</scope>
    <source>
        <strain evidence="10 11">MD1149</strain>
    </source>
</reference>
<dbReference type="SUPFAM" id="SSF48366">
    <property type="entry name" value="Ras GEF"/>
    <property type="match status" value="1"/>
</dbReference>
<dbReference type="PROSITE" id="PS50212">
    <property type="entry name" value="RASGEF_NTER"/>
    <property type="match status" value="1"/>
</dbReference>
<dbReference type="Pfam" id="PF00618">
    <property type="entry name" value="RasGEF_N"/>
    <property type="match status" value="1"/>
</dbReference>
<feature type="domain" description="SH3" evidence="6">
    <location>
        <begin position="7"/>
        <end position="68"/>
    </location>
</feature>
<evidence type="ECO:0000256" key="3">
    <source>
        <dbReference type="PROSITE-ProRule" id="PRU00168"/>
    </source>
</evidence>
<organism evidence="10 11">
    <name type="scientific">Rhodotorula taiwanensis</name>
    <dbReference type="NCBI Taxonomy" id="741276"/>
    <lineage>
        <taxon>Eukaryota</taxon>
        <taxon>Fungi</taxon>
        <taxon>Dikarya</taxon>
        <taxon>Basidiomycota</taxon>
        <taxon>Pucciniomycotina</taxon>
        <taxon>Microbotryomycetes</taxon>
        <taxon>Sporidiobolales</taxon>
        <taxon>Sporidiobolaceae</taxon>
        <taxon>Rhodotorula</taxon>
    </lineage>
</organism>
<feature type="compositionally biased region" description="Basic and acidic residues" evidence="5">
    <location>
        <begin position="715"/>
        <end position="725"/>
    </location>
</feature>
<gene>
    <name evidence="10" type="ORF">BMF94_1262</name>
</gene>
<dbReference type="InterPro" id="IPR001202">
    <property type="entry name" value="WW_dom"/>
</dbReference>
<dbReference type="InterPro" id="IPR023578">
    <property type="entry name" value="Ras_GEF_dom_sf"/>
</dbReference>
<evidence type="ECO:0000259" key="7">
    <source>
        <dbReference type="PROSITE" id="PS50009"/>
    </source>
</evidence>
<evidence type="ECO:0000259" key="6">
    <source>
        <dbReference type="PROSITE" id="PS50002"/>
    </source>
</evidence>
<feature type="domain" description="N-terminal Ras-GEF" evidence="9">
    <location>
        <begin position="887"/>
        <end position="1021"/>
    </location>
</feature>
<evidence type="ECO:0000256" key="5">
    <source>
        <dbReference type="SAM" id="MobiDB-lite"/>
    </source>
</evidence>
<feature type="region of interest" description="Disordered" evidence="5">
    <location>
        <begin position="683"/>
        <end position="727"/>
    </location>
</feature>
<evidence type="ECO:0000259" key="9">
    <source>
        <dbReference type="PROSITE" id="PS50212"/>
    </source>
</evidence>
<proteinExistence type="predicted"/>
<dbReference type="EMBL" id="PJQD01000013">
    <property type="protein sequence ID" value="POY75640.1"/>
    <property type="molecule type" value="Genomic_DNA"/>
</dbReference>
<keyword evidence="2 3" id="KW-0344">Guanine-nucleotide releasing factor</keyword>
<dbReference type="Gene3D" id="1.20.870.10">
    <property type="entry name" value="Son of sevenless (SoS) protein Chain: S domain 1"/>
    <property type="match status" value="1"/>
</dbReference>
<evidence type="ECO:0000313" key="11">
    <source>
        <dbReference type="Proteomes" id="UP000237144"/>
    </source>
</evidence>
<feature type="region of interest" description="Disordered" evidence="5">
    <location>
        <begin position="625"/>
        <end position="644"/>
    </location>
</feature>
<dbReference type="Gene3D" id="1.10.840.10">
    <property type="entry name" value="Ras guanine-nucleotide exchange factors catalytic domain"/>
    <property type="match status" value="1"/>
</dbReference>
<dbReference type="GO" id="GO:0005085">
    <property type="term" value="F:guanyl-nucleotide exchange factor activity"/>
    <property type="evidence" value="ECO:0007669"/>
    <property type="project" value="UniProtKB-KW"/>
</dbReference>
<name>A0A2S5BFV3_9BASI</name>
<keyword evidence="11" id="KW-1185">Reference proteome</keyword>
<feature type="region of interest" description="Disordered" evidence="5">
    <location>
        <begin position="402"/>
        <end position="437"/>
    </location>
</feature>
<dbReference type="InterPro" id="IPR036028">
    <property type="entry name" value="SH3-like_dom_sf"/>
</dbReference>
<feature type="compositionally biased region" description="Basic and acidic residues" evidence="5">
    <location>
        <begin position="626"/>
        <end position="635"/>
    </location>
</feature>
<evidence type="ECO:0000259" key="8">
    <source>
        <dbReference type="PROSITE" id="PS50020"/>
    </source>
</evidence>
<feature type="region of interest" description="Disordered" evidence="5">
    <location>
        <begin position="759"/>
        <end position="848"/>
    </location>
</feature>
<dbReference type="PROSITE" id="PS50002">
    <property type="entry name" value="SH3"/>
    <property type="match status" value="1"/>
</dbReference>
<dbReference type="STRING" id="741276.A0A2S5BFV3"/>
<accession>A0A2S5BFV3</accession>
<dbReference type="InterPro" id="IPR036964">
    <property type="entry name" value="RASGEF_cat_dom_sf"/>
</dbReference>
<dbReference type="SMART" id="SM00147">
    <property type="entry name" value="RasGEF"/>
    <property type="match status" value="1"/>
</dbReference>
<dbReference type="PROSITE" id="PS50020">
    <property type="entry name" value="WW_DOMAIN_2"/>
    <property type="match status" value="1"/>
</dbReference>
<dbReference type="OrthoDB" id="546434at2759"/>
<dbReference type="FunFam" id="2.30.30.40:FF:000072">
    <property type="entry name" value="Unconventional Myosin IB"/>
    <property type="match status" value="1"/>
</dbReference>
<dbReference type="GO" id="GO:0007265">
    <property type="term" value="P:Ras protein signal transduction"/>
    <property type="evidence" value="ECO:0007669"/>
    <property type="project" value="TreeGrafter"/>
</dbReference>
<evidence type="ECO:0000256" key="4">
    <source>
        <dbReference type="PROSITE-ProRule" id="PRU00192"/>
    </source>
</evidence>
<keyword evidence="1 4" id="KW-0728">SH3 domain</keyword>
<feature type="region of interest" description="Disordered" evidence="5">
    <location>
        <begin position="174"/>
        <end position="292"/>
    </location>
</feature>
<dbReference type="CDD" id="cd00201">
    <property type="entry name" value="WW"/>
    <property type="match status" value="1"/>
</dbReference>
<dbReference type="PROSITE" id="PS50009">
    <property type="entry name" value="RASGEF_CAT"/>
    <property type="match status" value="1"/>
</dbReference>
<dbReference type="Gene3D" id="2.30.30.40">
    <property type="entry name" value="SH3 Domains"/>
    <property type="match status" value="1"/>
</dbReference>
<dbReference type="InterPro" id="IPR000651">
    <property type="entry name" value="Ras-like_Gua-exchang_fac_N"/>
</dbReference>
<dbReference type="Pfam" id="PF00617">
    <property type="entry name" value="RasGEF"/>
    <property type="match status" value="1"/>
</dbReference>
<dbReference type="Gene3D" id="2.20.70.10">
    <property type="match status" value="1"/>
</dbReference>
<dbReference type="SMART" id="SM00326">
    <property type="entry name" value="SH3"/>
    <property type="match status" value="1"/>
</dbReference>